<evidence type="ECO:0000313" key="2">
    <source>
        <dbReference type="Proteomes" id="UP000199628"/>
    </source>
</evidence>
<gene>
    <name evidence="1" type="ORF">SAMN04488239_102363</name>
</gene>
<dbReference type="GO" id="GO:0016829">
    <property type="term" value="F:lyase activity"/>
    <property type="evidence" value="ECO:0007669"/>
    <property type="project" value="UniProtKB-KW"/>
</dbReference>
<dbReference type="InterPro" id="IPR007357">
    <property type="entry name" value="PhrB-like"/>
</dbReference>
<dbReference type="Gene3D" id="3.40.50.620">
    <property type="entry name" value="HUPs"/>
    <property type="match status" value="1"/>
</dbReference>
<dbReference type="Proteomes" id="UP000199628">
    <property type="component" value="Unassembled WGS sequence"/>
</dbReference>
<dbReference type="InterPro" id="IPR036134">
    <property type="entry name" value="Crypto/Photolyase_FAD-like_sf"/>
</dbReference>
<keyword evidence="1" id="KW-0456">Lyase</keyword>
<dbReference type="AlphaFoldDB" id="A0A1G6LZY4"/>
<dbReference type="OrthoDB" id="5288100at2"/>
<dbReference type="InterPro" id="IPR014729">
    <property type="entry name" value="Rossmann-like_a/b/a_fold"/>
</dbReference>
<evidence type="ECO:0000313" key="1">
    <source>
        <dbReference type="EMBL" id="SDC48604.1"/>
    </source>
</evidence>
<dbReference type="EMBL" id="FMZV01000002">
    <property type="protein sequence ID" value="SDC48604.1"/>
    <property type="molecule type" value="Genomic_DNA"/>
</dbReference>
<protein>
    <submittedName>
        <fullName evidence="1">Deoxyribodipyrimidine photolyase-related protein</fullName>
    </submittedName>
</protein>
<dbReference type="PANTHER" id="PTHR38657:SF1">
    <property type="entry name" value="SLR1343 PROTEIN"/>
    <property type="match status" value="1"/>
</dbReference>
<dbReference type="Gene3D" id="1.10.579.10">
    <property type="entry name" value="DNA Cyclobutane Dipyrimidine Photolyase, subunit A, domain 3"/>
    <property type="match status" value="1"/>
</dbReference>
<proteinExistence type="predicted"/>
<dbReference type="SUPFAM" id="SSF48173">
    <property type="entry name" value="Cryptochrome/photolyase FAD-binding domain"/>
    <property type="match status" value="1"/>
</dbReference>
<name>A0A1G6LZY4_9RHOB</name>
<sequence>MVTRLILVLGDQLSESLTALASADKARDLVIMAEVAAETEYVAHHPRKIALILSAMRKFAARLRAMGWGLAYTRLDDPENTGSVSGELLRRASETGAVEVLLTTPGEWRLIQELQDLPLAVRFLPDARFVSRRSDFRNWAKGRKQLRMEWFYREMRRKTGLLMEGDRPVGGKWNYDMENRKVPPKDAVFPVPMRFEPDAITEEVLACVEERFGEHFGTLRPFWFATDRVQALAALDHFVSKALPWFGDYQDAMLTGERFLNHAAISVYLNIGLLEPMEVCRAAEAAWRAGRVPLNSVEGFIRQIIGWREYVRGIYFLEGPGYTTRNFLEHDRELPPLYWGADTRMHCLAEAVAQTRDEAYAHHIQRLMVTGNFALLAGVDPQQVHEWYLAVYADAFEWVEAPNTLGMSQFADGGLVASKPYVSGGAYINRMSDYCKRCFYDVQAKTGPNACPFNALYWHFLDRHRDRFADNPRMGNAYRTWDRMDETRRRQIIADASAFLEKLERRETV</sequence>
<dbReference type="Gene3D" id="1.10.10.1710">
    <property type="entry name" value="Deoxyribodipyrimidine photolyase-related"/>
    <property type="match status" value="1"/>
</dbReference>
<dbReference type="InterPro" id="IPR052551">
    <property type="entry name" value="UV-DNA_repair_photolyase"/>
</dbReference>
<dbReference type="STRING" id="639004.SAMN04488239_102363"/>
<organism evidence="1 2">
    <name type="scientific">Ruegeria marina</name>
    <dbReference type="NCBI Taxonomy" id="639004"/>
    <lineage>
        <taxon>Bacteria</taxon>
        <taxon>Pseudomonadati</taxon>
        <taxon>Pseudomonadota</taxon>
        <taxon>Alphaproteobacteria</taxon>
        <taxon>Rhodobacterales</taxon>
        <taxon>Roseobacteraceae</taxon>
        <taxon>Ruegeria</taxon>
    </lineage>
</organism>
<dbReference type="Pfam" id="PF04244">
    <property type="entry name" value="DPRP"/>
    <property type="match status" value="1"/>
</dbReference>
<accession>A0A1G6LZY4</accession>
<dbReference type="Gene3D" id="1.25.40.80">
    <property type="match status" value="1"/>
</dbReference>
<reference evidence="2" key="1">
    <citation type="submission" date="2016-10" db="EMBL/GenBank/DDBJ databases">
        <authorList>
            <person name="Varghese N."/>
            <person name="Submissions S."/>
        </authorList>
    </citation>
    <scope>NUCLEOTIDE SEQUENCE [LARGE SCALE GENOMIC DNA]</scope>
    <source>
        <strain evidence="2">CGMCC 1.9108</strain>
    </source>
</reference>
<dbReference type="PANTHER" id="PTHR38657">
    <property type="entry name" value="SLR1343 PROTEIN"/>
    <property type="match status" value="1"/>
</dbReference>
<keyword evidence="2" id="KW-1185">Reference proteome</keyword>